<name>A0A5M8NY69_9BACT</name>
<dbReference type="AlphaFoldDB" id="A0A5M8NY69"/>
<evidence type="ECO:0000313" key="1">
    <source>
        <dbReference type="EMBL" id="KAA6300325.1"/>
    </source>
</evidence>
<protein>
    <submittedName>
        <fullName evidence="1">Uncharacterized protein</fullName>
    </submittedName>
</protein>
<dbReference type="EMBL" id="SNRX01000099">
    <property type="protein sequence ID" value="KAA6300325.1"/>
    <property type="molecule type" value="Genomic_DNA"/>
</dbReference>
<dbReference type="Proteomes" id="UP000324575">
    <property type="component" value="Unassembled WGS sequence"/>
</dbReference>
<sequence length="33" mass="3646">MKDVVVGAGSARPYPQFNKAGEPRPYIKIFPVI</sequence>
<evidence type="ECO:0000313" key="2">
    <source>
        <dbReference type="Proteomes" id="UP000324575"/>
    </source>
</evidence>
<organism evidence="1 2">
    <name type="scientific">Candidatus Ordinivivax streblomastigis</name>
    <dbReference type="NCBI Taxonomy" id="2540710"/>
    <lineage>
        <taxon>Bacteria</taxon>
        <taxon>Pseudomonadati</taxon>
        <taxon>Bacteroidota</taxon>
        <taxon>Bacteroidia</taxon>
        <taxon>Bacteroidales</taxon>
        <taxon>Candidatus Ordinivivax</taxon>
    </lineage>
</organism>
<proteinExistence type="predicted"/>
<gene>
    <name evidence="1" type="ORF">EZS26_003538</name>
</gene>
<comment type="caution">
    <text evidence="1">The sequence shown here is derived from an EMBL/GenBank/DDBJ whole genome shotgun (WGS) entry which is preliminary data.</text>
</comment>
<accession>A0A5M8NY69</accession>
<reference evidence="1 2" key="1">
    <citation type="submission" date="2019-03" db="EMBL/GenBank/DDBJ databases">
        <title>Single cell metagenomics reveals metabolic interactions within the superorganism composed of flagellate Streblomastix strix and complex community of Bacteroidetes bacteria on its surface.</title>
        <authorList>
            <person name="Treitli S.C."/>
            <person name="Kolisko M."/>
            <person name="Husnik F."/>
            <person name="Keeling P."/>
            <person name="Hampl V."/>
        </authorList>
    </citation>
    <scope>NUCLEOTIDE SEQUENCE [LARGE SCALE GENOMIC DNA]</scope>
    <source>
        <strain evidence="1">St1</strain>
    </source>
</reference>